<feature type="transmembrane region" description="Helical" evidence="1">
    <location>
        <begin position="6"/>
        <end position="27"/>
    </location>
</feature>
<dbReference type="InterPro" id="IPR045860">
    <property type="entry name" value="Snake_toxin-like_sf"/>
</dbReference>
<dbReference type="Gene3D" id="2.10.60.10">
    <property type="entry name" value="CD59"/>
    <property type="match status" value="1"/>
</dbReference>
<dbReference type="WBParaSite" id="Minc3s01346g22972">
    <property type="protein sequence ID" value="Minc3s01346g22972"/>
    <property type="gene ID" value="Minc3s01346g22972"/>
</dbReference>
<evidence type="ECO:0000313" key="2">
    <source>
        <dbReference type="Proteomes" id="UP000887563"/>
    </source>
</evidence>
<reference evidence="3" key="1">
    <citation type="submission" date="2022-11" db="UniProtKB">
        <authorList>
            <consortium name="WormBaseParasite"/>
        </authorList>
    </citation>
    <scope>IDENTIFICATION</scope>
</reference>
<sequence length="105" mass="11326">MLPHKSFNFFLLYLINLANIIGCLRCYTGFKIIRGQSFGGGEVECNSNEFCYNATAASGNVLLDVGKAGCSQYRCMLARNDCIKSELGGVPVSFCCCNSDLCNAG</sequence>
<organism evidence="2 3">
    <name type="scientific">Meloidogyne incognita</name>
    <name type="common">Southern root-knot nematode worm</name>
    <name type="synonym">Oxyuris incognita</name>
    <dbReference type="NCBI Taxonomy" id="6306"/>
    <lineage>
        <taxon>Eukaryota</taxon>
        <taxon>Metazoa</taxon>
        <taxon>Ecdysozoa</taxon>
        <taxon>Nematoda</taxon>
        <taxon>Chromadorea</taxon>
        <taxon>Rhabditida</taxon>
        <taxon>Tylenchina</taxon>
        <taxon>Tylenchomorpha</taxon>
        <taxon>Tylenchoidea</taxon>
        <taxon>Meloidogynidae</taxon>
        <taxon>Meloidogyninae</taxon>
        <taxon>Meloidogyne</taxon>
        <taxon>Meloidogyne incognita group</taxon>
    </lineage>
</organism>
<keyword evidence="1" id="KW-0472">Membrane</keyword>
<keyword evidence="2" id="KW-1185">Reference proteome</keyword>
<dbReference type="Proteomes" id="UP000887563">
    <property type="component" value="Unplaced"/>
</dbReference>
<keyword evidence="1" id="KW-0812">Transmembrane</keyword>
<evidence type="ECO:0000313" key="3">
    <source>
        <dbReference type="WBParaSite" id="Minc3s01346g22972"/>
    </source>
</evidence>
<keyword evidence="1" id="KW-1133">Transmembrane helix</keyword>
<accession>A0A914M9E3</accession>
<dbReference type="AlphaFoldDB" id="A0A914M9E3"/>
<dbReference type="SUPFAM" id="SSF57302">
    <property type="entry name" value="Snake toxin-like"/>
    <property type="match status" value="1"/>
</dbReference>
<protein>
    <submittedName>
        <fullName evidence="3">Activin_recp domain-containing protein</fullName>
    </submittedName>
</protein>
<dbReference type="PANTHER" id="PTHR21749">
    <property type="entry name" value="PRION-LIKE- Q/N-RICH -DOMAIN-BEARING PROTEIN PROTEIN 24"/>
    <property type="match status" value="1"/>
</dbReference>
<name>A0A914M9E3_MELIC</name>
<evidence type="ECO:0000256" key="1">
    <source>
        <dbReference type="SAM" id="Phobius"/>
    </source>
</evidence>
<proteinExistence type="predicted"/>